<evidence type="ECO:0000256" key="3">
    <source>
        <dbReference type="SAM" id="MobiDB-lite"/>
    </source>
</evidence>
<dbReference type="GO" id="GO:0015074">
    <property type="term" value="P:DNA integration"/>
    <property type="evidence" value="ECO:0007669"/>
    <property type="project" value="InterPro"/>
</dbReference>
<dbReference type="InterPro" id="IPR012337">
    <property type="entry name" value="RNaseH-like_sf"/>
</dbReference>
<reference evidence="5" key="1">
    <citation type="journal article" date="2022" name="Front. Genet.">
        <title>Chromosome-Scale Assembly of the Dendrobium nobile Genome Provides Insights Into the Molecular Mechanism of the Biosynthesis of the Medicinal Active Ingredient of Dendrobium.</title>
        <authorList>
            <person name="Xu Q."/>
            <person name="Niu S.-C."/>
            <person name="Li K.-L."/>
            <person name="Zheng P.-J."/>
            <person name="Zhang X.-J."/>
            <person name="Jia Y."/>
            <person name="Liu Y."/>
            <person name="Niu Y.-X."/>
            <person name="Yu L.-H."/>
            <person name="Chen D.-F."/>
            <person name="Zhang G.-Q."/>
        </authorList>
    </citation>
    <scope>NUCLEOTIDE SEQUENCE</scope>
    <source>
        <tissue evidence="5">Leaf</tissue>
    </source>
</reference>
<accession>A0A8T3AVG8</accession>
<feature type="region of interest" description="Disordered" evidence="3">
    <location>
        <begin position="361"/>
        <end position="446"/>
    </location>
</feature>
<evidence type="ECO:0000259" key="4">
    <source>
        <dbReference type="PROSITE" id="PS50994"/>
    </source>
</evidence>
<dbReference type="CDD" id="cd09272">
    <property type="entry name" value="RNase_HI_RT_Ty1"/>
    <property type="match status" value="1"/>
</dbReference>
<dbReference type="OrthoDB" id="1919845at2759"/>
<feature type="compositionally biased region" description="Low complexity" evidence="3">
    <location>
        <begin position="374"/>
        <end position="398"/>
    </location>
</feature>
<dbReference type="InterPro" id="IPR013103">
    <property type="entry name" value="RVT_2"/>
</dbReference>
<dbReference type="EMBL" id="JAGYWB010000013">
    <property type="protein sequence ID" value="KAI0500054.1"/>
    <property type="molecule type" value="Genomic_DNA"/>
</dbReference>
<dbReference type="Pfam" id="PF13976">
    <property type="entry name" value="gag_pre-integrs"/>
    <property type="match status" value="1"/>
</dbReference>
<evidence type="ECO:0000256" key="2">
    <source>
        <dbReference type="ARBA" id="ARBA00022801"/>
    </source>
</evidence>
<dbReference type="InterPro" id="IPR039537">
    <property type="entry name" value="Retrotran_Ty1/copia-like"/>
</dbReference>
<dbReference type="InterPro" id="IPR036397">
    <property type="entry name" value="RNaseH_sf"/>
</dbReference>
<keyword evidence="1" id="KW-0479">Metal-binding</keyword>
<proteinExistence type="predicted"/>
<evidence type="ECO:0000313" key="6">
    <source>
        <dbReference type="Proteomes" id="UP000829196"/>
    </source>
</evidence>
<dbReference type="GO" id="GO:0016787">
    <property type="term" value="F:hydrolase activity"/>
    <property type="evidence" value="ECO:0007669"/>
    <property type="project" value="UniProtKB-KW"/>
</dbReference>
<feature type="compositionally biased region" description="Low complexity" evidence="3">
    <location>
        <begin position="414"/>
        <end position="432"/>
    </location>
</feature>
<dbReference type="Pfam" id="PF00665">
    <property type="entry name" value="rve"/>
    <property type="match status" value="1"/>
</dbReference>
<dbReference type="InterPro" id="IPR001584">
    <property type="entry name" value="Integrase_cat-core"/>
</dbReference>
<feature type="domain" description="Integrase catalytic" evidence="4">
    <location>
        <begin position="121"/>
        <end position="287"/>
    </location>
</feature>
<dbReference type="InterPro" id="IPR057670">
    <property type="entry name" value="SH3_retrovirus"/>
</dbReference>
<dbReference type="Pfam" id="PF25597">
    <property type="entry name" value="SH3_retrovirus"/>
    <property type="match status" value="1"/>
</dbReference>
<dbReference type="Pfam" id="PF07727">
    <property type="entry name" value="RVT_2"/>
    <property type="match status" value="1"/>
</dbReference>
<dbReference type="AlphaFoldDB" id="A0A8T3AVG8"/>
<dbReference type="InterPro" id="IPR043502">
    <property type="entry name" value="DNA/RNA_pol_sf"/>
</dbReference>
<dbReference type="SUPFAM" id="SSF56672">
    <property type="entry name" value="DNA/RNA polymerases"/>
    <property type="match status" value="1"/>
</dbReference>
<dbReference type="SUPFAM" id="SSF53098">
    <property type="entry name" value="Ribonuclease H-like"/>
    <property type="match status" value="1"/>
</dbReference>
<keyword evidence="6" id="KW-1185">Reference proteome</keyword>
<dbReference type="Gene3D" id="3.30.420.10">
    <property type="entry name" value="Ribonuclease H-like superfamily/Ribonuclease H"/>
    <property type="match status" value="1"/>
</dbReference>
<sequence length="976" mass="110349">MAPSRSPPPTVTTFPSPMPVKDFFLCRTTLDSRDLRPLLHGHLSNGLYHLRTIPATQNLALTVSSNAPSNWHSRLGHPNKDTHNILSRLVPEISTVNLSFFCNSCNLAKSHKLGFNKRVTTTSAPFELVHTDVWGPSPHISLDGYRYYIVFIDDYTRYSWLYLLHTKNEAFNAFKNFLNLIQTQYNKTPKTLRSDGGGEFTSFTFRHLLQDHGIIHQLTCPHTPEQNGVAERKHRHLLDLTRALLHESGLPNKFWSSALSTAHYLINKLPSKSISNQIPQQRLTGIPPIYTHLRTYGCLCYPWLKPYSTDKLAPRSQPCVFLGYSPQQKGYVCHNLTTGRTYTSRHVIFYETQFPFKHHTIKPTLDQQDRRRTLPPLLLTPSSNITPTPPTETSTINSVISEPQPMHTPPSQPPRSHITHSPSDTSSSSPCLTPTPPPVHHMQTRLQSGIRKPKPIFNLLAQVTAPVTPTTYIQALKSEPWRAAMQAEFDALHQQSTWSLVPPPSGKPVLGCKWTYKIKLLPNGTVDRYKARLVALGYDQKFGINYTETFSPVAKMPTIRLLLTLSINREWPVYQLDIANAFLHGDLPDDIYMRQPPGFTDPNQPNAVCKLHKSLYGLKQAPRQWFQKLTSFLQQLGFGFSRSDPSLLIFNQNGISIYLLIYVDDFLVTGNNDAAIRHLLTQLKQQFALKQLGDISLFLGIQVTRTKHGFFLSQAHYATKILNDAGYKDCKAAPTPITPVNHQKKPNLQPHSDPSLYRRLAGSLQYLSITRPDIAYATNRVCQHMQTPTEQDFHDLKRLLRYIKGTLTYGLPITHGSLDLRTYSDADWASDTTDRKSVSGFCTFLGPNLISWTVKKQATVAKSSTEAEYRSLSAAASDVIWLRRLAAELQLIQQSPTTIHCDNTSAMAIAKNPVFHARTKHIEIDYHFIRQQINSGNIKLEHISSADQIADILTKPFSVSRFMELRSKLTTRSPTA</sequence>
<dbReference type="PANTHER" id="PTHR42648">
    <property type="entry name" value="TRANSPOSASE, PUTATIVE-RELATED"/>
    <property type="match status" value="1"/>
</dbReference>
<dbReference type="GO" id="GO:0046872">
    <property type="term" value="F:metal ion binding"/>
    <property type="evidence" value="ECO:0007669"/>
    <property type="project" value="UniProtKB-KW"/>
</dbReference>
<gene>
    <name evidence="5" type="ORF">KFK09_018262</name>
</gene>
<dbReference type="Proteomes" id="UP000829196">
    <property type="component" value="Unassembled WGS sequence"/>
</dbReference>
<dbReference type="PROSITE" id="PS50994">
    <property type="entry name" value="INTEGRASE"/>
    <property type="match status" value="1"/>
</dbReference>
<evidence type="ECO:0000256" key="1">
    <source>
        <dbReference type="ARBA" id="ARBA00022723"/>
    </source>
</evidence>
<comment type="caution">
    <text evidence="5">The sequence shown here is derived from an EMBL/GenBank/DDBJ whole genome shotgun (WGS) entry which is preliminary data.</text>
</comment>
<protein>
    <recommendedName>
        <fullName evidence="4">Integrase catalytic domain-containing protein</fullName>
    </recommendedName>
</protein>
<keyword evidence="2" id="KW-0378">Hydrolase</keyword>
<dbReference type="GO" id="GO:0003676">
    <property type="term" value="F:nucleic acid binding"/>
    <property type="evidence" value="ECO:0007669"/>
    <property type="project" value="InterPro"/>
</dbReference>
<dbReference type="PANTHER" id="PTHR42648:SF26">
    <property type="entry name" value="INTEGRASE CATALYTIC DOMAIN-CONTAINING PROTEIN"/>
    <property type="match status" value="1"/>
</dbReference>
<dbReference type="InterPro" id="IPR025724">
    <property type="entry name" value="GAG-pre-integrase_dom"/>
</dbReference>
<name>A0A8T3AVG8_DENNO</name>
<evidence type="ECO:0000313" key="5">
    <source>
        <dbReference type="EMBL" id="KAI0500054.1"/>
    </source>
</evidence>
<organism evidence="5 6">
    <name type="scientific">Dendrobium nobile</name>
    <name type="common">Orchid</name>
    <dbReference type="NCBI Taxonomy" id="94219"/>
    <lineage>
        <taxon>Eukaryota</taxon>
        <taxon>Viridiplantae</taxon>
        <taxon>Streptophyta</taxon>
        <taxon>Embryophyta</taxon>
        <taxon>Tracheophyta</taxon>
        <taxon>Spermatophyta</taxon>
        <taxon>Magnoliopsida</taxon>
        <taxon>Liliopsida</taxon>
        <taxon>Asparagales</taxon>
        <taxon>Orchidaceae</taxon>
        <taxon>Epidendroideae</taxon>
        <taxon>Malaxideae</taxon>
        <taxon>Dendrobiinae</taxon>
        <taxon>Dendrobium</taxon>
    </lineage>
</organism>